<protein>
    <submittedName>
        <fullName evidence="1">Uncharacterized protein</fullName>
    </submittedName>
</protein>
<comment type="caution">
    <text evidence="1">The sequence shown here is derived from an EMBL/GenBank/DDBJ whole genome shotgun (WGS) entry which is preliminary data.</text>
</comment>
<sequence length="118" mass="12928">MNNRCDATLVELLVRVGGSFMLAALGSPHSEAHMRLLSLALESFDQRFSDKDAGAAHDRLRALALVRSGTLTVLARVLKYVTERSGAYQPTAAWHKLSREAVDFSFACSVFKFPAMAL</sequence>
<name>A0A835SF96_9CHLO</name>
<dbReference type="AlphaFoldDB" id="A0A835SF96"/>
<proteinExistence type="predicted"/>
<accession>A0A835SF96</accession>
<gene>
    <name evidence="1" type="ORF">HYH02_014904</name>
</gene>
<reference evidence="1" key="1">
    <citation type="journal article" date="2020" name="bioRxiv">
        <title>Comparative genomics of Chlamydomonas.</title>
        <authorList>
            <person name="Craig R.J."/>
            <person name="Hasan A.R."/>
            <person name="Ness R.W."/>
            <person name="Keightley P.D."/>
        </authorList>
    </citation>
    <scope>NUCLEOTIDE SEQUENCE</scope>
    <source>
        <strain evidence="1">CCAP 11/173</strain>
    </source>
</reference>
<organism evidence="1 2">
    <name type="scientific">Chlamydomonas schloesseri</name>
    <dbReference type="NCBI Taxonomy" id="2026947"/>
    <lineage>
        <taxon>Eukaryota</taxon>
        <taxon>Viridiplantae</taxon>
        <taxon>Chlorophyta</taxon>
        <taxon>core chlorophytes</taxon>
        <taxon>Chlorophyceae</taxon>
        <taxon>CS clade</taxon>
        <taxon>Chlamydomonadales</taxon>
        <taxon>Chlamydomonadaceae</taxon>
        <taxon>Chlamydomonas</taxon>
    </lineage>
</organism>
<keyword evidence="2" id="KW-1185">Reference proteome</keyword>
<evidence type="ECO:0000313" key="2">
    <source>
        <dbReference type="Proteomes" id="UP000613740"/>
    </source>
</evidence>
<evidence type="ECO:0000313" key="1">
    <source>
        <dbReference type="EMBL" id="KAG2425904.1"/>
    </source>
</evidence>
<dbReference type="EMBL" id="JAEHOD010000111">
    <property type="protein sequence ID" value="KAG2425904.1"/>
    <property type="molecule type" value="Genomic_DNA"/>
</dbReference>
<dbReference type="Proteomes" id="UP000613740">
    <property type="component" value="Unassembled WGS sequence"/>
</dbReference>